<evidence type="ECO:0000313" key="6">
    <source>
        <dbReference type="EMBL" id="GLR11868.1"/>
    </source>
</evidence>
<evidence type="ECO:0000259" key="5">
    <source>
        <dbReference type="PROSITE" id="PS50111"/>
    </source>
</evidence>
<dbReference type="SUPFAM" id="SSF58104">
    <property type="entry name" value="Methyl-accepting chemotaxis protein (MCP) signaling domain"/>
    <property type="match status" value="1"/>
</dbReference>
<protein>
    <recommendedName>
        <fullName evidence="5">Methyl-accepting transducer domain-containing protein</fullName>
    </recommendedName>
</protein>
<dbReference type="PROSITE" id="PS51257">
    <property type="entry name" value="PROKAR_LIPOPROTEIN"/>
    <property type="match status" value="1"/>
</dbReference>
<keyword evidence="3" id="KW-0807">Transducer</keyword>
<feature type="region of interest" description="Disordered" evidence="4">
    <location>
        <begin position="489"/>
        <end position="520"/>
    </location>
</feature>
<keyword evidence="7" id="KW-1185">Reference proteome</keyword>
<comment type="caution">
    <text evidence="6">The sequence shown here is derived from an EMBL/GenBank/DDBJ whole genome shotgun (WGS) entry which is preliminary data.</text>
</comment>
<dbReference type="SMART" id="SM00283">
    <property type="entry name" value="MA"/>
    <property type="match status" value="1"/>
</dbReference>
<name>A0ABQ5YCZ6_9NEIS</name>
<evidence type="ECO:0000256" key="1">
    <source>
        <dbReference type="ARBA" id="ARBA00022500"/>
    </source>
</evidence>
<dbReference type="InterPro" id="IPR004090">
    <property type="entry name" value="Chemotax_Me-accpt_rcpt"/>
</dbReference>
<proteinExistence type="inferred from homology"/>
<reference evidence="7" key="1">
    <citation type="journal article" date="2019" name="Int. J. Syst. Evol. Microbiol.">
        <title>The Global Catalogue of Microorganisms (GCM) 10K type strain sequencing project: providing services to taxonomists for standard genome sequencing and annotation.</title>
        <authorList>
            <consortium name="The Broad Institute Genomics Platform"/>
            <consortium name="The Broad Institute Genome Sequencing Center for Infectious Disease"/>
            <person name="Wu L."/>
            <person name="Ma J."/>
        </authorList>
    </citation>
    <scope>NUCLEOTIDE SEQUENCE [LARGE SCALE GENOMIC DNA]</scope>
    <source>
        <strain evidence="7">NBRC 110044</strain>
    </source>
</reference>
<evidence type="ECO:0000256" key="3">
    <source>
        <dbReference type="PROSITE-ProRule" id="PRU00284"/>
    </source>
</evidence>
<dbReference type="RefSeq" id="WP_284195010.1">
    <property type="nucleotide sequence ID" value="NZ_BSOG01000001.1"/>
</dbReference>
<dbReference type="InterPro" id="IPR004089">
    <property type="entry name" value="MCPsignal_dom"/>
</dbReference>
<dbReference type="EMBL" id="BSOG01000001">
    <property type="protein sequence ID" value="GLR11868.1"/>
    <property type="molecule type" value="Genomic_DNA"/>
</dbReference>
<dbReference type="InterPro" id="IPR021796">
    <property type="entry name" value="Tll0287-like_dom"/>
</dbReference>
<gene>
    <name evidence="6" type="ORF">GCM10007907_06580</name>
</gene>
<dbReference type="PANTHER" id="PTHR43531:SF11">
    <property type="entry name" value="METHYL-ACCEPTING CHEMOTAXIS PROTEIN 3"/>
    <property type="match status" value="1"/>
</dbReference>
<evidence type="ECO:0000256" key="2">
    <source>
        <dbReference type="ARBA" id="ARBA00029447"/>
    </source>
</evidence>
<dbReference type="Pfam" id="PF11845">
    <property type="entry name" value="Tll0287-like"/>
    <property type="match status" value="1"/>
</dbReference>
<dbReference type="Proteomes" id="UP001156706">
    <property type="component" value="Unassembled WGS sequence"/>
</dbReference>
<sequence length="531" mass="56720">MRLLPRSSLTQRLLLPILLVGAAVALACVALTMQLREQMVRTAGIKAAQTLAQQTTVLRAFYTSEITTRAGAAGMHFGANFREQPNTLPLPATLVKALGTAISKDYPGTAIRLYSRHPFPNRVATESYDAFELASITALERNPDIPQQTLQRVGDRLYARYAVADRMQQACVSCHNSHPDSPKRDWKVGDVRGVVSVTVPVEDVAAQVSHGMASLGLLVLAGFCLITGVALWLTRQVLRQVGGEPEYAADIARRVAEGDLSVAVQTHRNDSDSQLHAMQHMVDSLRQVVTELHASAAVTVSASGHVAAASQALSATTSEQAANVEEASAALTQMSASVSLNASHAQTTDAIAWQAADAASQARISAQQTVQAMREIARKVALIDDIAFQTNMLALNAAIEAARAGQSGKGFGVVATEVRKLAERSRTAAEEIGQLSLNSVDQAEQAGHLLDQVEPSIRRTAELVQQIAAASREQRNGLEQIALSASRLSATTQTNAASSEELSATSERLNEQSQQLQEIAHRFRLPPDGPA</sequence>
<dbReference type="PROSITE" id="PS50111">
    <property type="entry name" value="CHEMOTAXIS_TRANSDUC_2"/>
    <property type="match status" value="1"/>
</dbReference>
<accession>A0ABQ5YCZ6</accession>
<dbReference type="PRINTS" id="PR00260">
    <property type="entry name" value="CHEMTRNSDUCR"/>
</dbReference>
<evidence type="ECO:0000256" key="4">
    <source>
        <dbReference type="SAM" id="MobiDB-lite"/>
    </source>
</evidence>
<dbReference type="InterPro" id="IPR051310">
    <property type="entry name" value="MCP_chemotaxis"/>
</dbReference>
<organism evidence="6 7">
    <name type="scientific">Chitinimonas prasina</name>
    <dbReference type="NCBI Taxonomy" id="1434937"/>
    <lineage>
        <taxon>Bacteria</taxon>
        <taxon>Pseudomonadati</taxon>
        <taxon>Pseudomonadota</taxon>
        <taxon>Betaproteobacteria</taxon>
        <taxon>Neisseriales</taxon>
        <taxon>Chitinibacteraceae</taxon>
        <taxon>Chitinimonas</taxon>
    </lineage>
</organism>
<evidence type="ECO:0000313" key="7">
    <source>
        <dbReference type="Proteomes" id="UP001156706"/>
    </source>
</evidence>
<keyword evidence="1" id="KW-0145">Chemotaxis</keyword>
<dbReference type="Pfam" id="PF00015">
    <property type="entry name" value="MCPsignal"/>
    <property type="match status" value="1"/>
</dbReference>
<feature type="domain" description="Methyl-accepting transducer" evidence="5">
    <location>
        <begin position="295"/>
        <end position="510"/>
    </location>
</feature>
<dbReference type="PANTHER" id="PTHR43531">
    <property type="entry name" value="PROTEIN ICFG"/>
    <property type="match status" value="1"/>
</dbReference>
<feature type="compositionally biased region" description="Low complexity" evidence="4">
    <location>
        <begin position="496"/>
        <end position="507"/>
    </location>
</feature>
<comment type="similarity">
    <text evidence="2">Belongs to the methyl-accepting chemotaxis (MCP) protein family.</text>
</comment>
<dbReference type="Gene3D" id="1.10.287.950">
    <property type="entry name" value="Methyl-accepting chemotaxis protein"/>
    <property type="match status" value="1"/>
</dbReference>